<dbReference type="Proteomes" id="UP000298653">
    <property type="component" value="Chromosome"/>
</dbReference>
<dbReference type="Gene3D" id="3.20.20.70">
    <property type="entry name" value="Aldolase class I"/>
    <property type="match status" value="1"/>
</dbReference>
<accession>A0A4P8IJZ3</accession>
<sequence>MAKLELDNGTVIQDYAKPYVIAELGSNHNGDMGLAKKLILQAKACGCDCVKFQSWTKDTIFSKKVYEDNYFLQDDYRNRDDYTLQEIVDEFSISEKQLYEMSELCQEIGIDFSSSPFSKKEVDFLADTCKVPFIKVASMDLDNYPFLRYIARKNIPIILATGLSSMSEVARAVESIENEGNNKIFLLHCISVYPPKFEDINLNNILTLRTMFPDYPIGFSDHSLGIEIPTAATALGASIIEKHFTLDKDMFGWDHKISADPKEMKQLTEACHHVQLALGSTKRIVNKDEIEKRLAFRRSIVAARELSAGMVLNESDLTLKRPGTGMPPEKLFDIVGRKLARNVEYDKIIEREDLL</sequence>
<dbReference type="InterPro" id="IPR051690">
    <property type="entry name" value="PseI-like"/>
</dbReference>
<evidence type="ECO:0000313" key="3">
    <source>
        <dbReference type="Proteomes" id="UP000298653"/>
    </source>
</evidence>
<dbReference type="InterPro" id="IPR013785">
    <property type="entry name" value="Aldolase_TIM"/>
</dbReference>
<dbReference type="OrthoDB" id="9814210at2"/>
<dbReference type="PANTHER" id="PTHR42966">
    <property type="entry name" value="N-ACETYLNEURAMINATE SYNTHASE"/>
    <property type="match status" value="1"/>
</dbReference>
<dbReference type="InterPro" id="IPR013132">
    <property type="entry name" value="PseI/NeuA/B-like_N"/>
</dbReference>
<dbReference type="SUPFAM" id="SSF51569">
    <property type="entry name" value="Aldolase"/>
    <property type="match status" value="1"/>
</dbReference>
<dbReference type="EMBL" id="CP040058">
    <property type="protein sequence ID" value="QCP36343.1"/>
    <property type="molecule type" value="Genomic_DNA"/>
</dbReference>
<keyword evidence="2" id="KW-0808">Transferase</keyword>
<dbReference type="KEGG" id="arf:AR1Y2_2889"/>
<dbReference type="SMART" id="SM00858">
    <property type="entry name" value="SAF"/>
    <property type="match status" value="1"/>
</dbReference>
<dbReference type="AlphaFoldDB" id="A0A4P8IJZ3"/>
<keyword evidence="3" id="KW-1185">Reference proteome</keyword>
<protein>
    <submittedName>
        <fullName evidence="2">N-acetylneuraminate synthase</fullName>
        <ecNumber evidence="2">2.5.1.56</ecNumber>
    </submittedName>
</protein>
<dbReference type="InterPro" id="IPR013974">
    <property type="entry name" value="SAF"/>
</dbReference>
<dbReference type="RefSeq" id="WP_137329593.1">
    <property type="nucleotide sequence ID" value="NZ_CP040058.1"/>
</dbReference>
<dbReference type="SUPFAM" id="SSF51269">
    <property type="entry name" value="AFP III-like domain"/>
    <property type="match status" value="1"/>
</dbReference>
<dbReference type="InterPro" id="IPR006190">
    <property type="entry name" value="SAF_AFP_Neu5Ac"/>
</dbReference>
<dbReference type="InterPro" id="IPR057736">
    <property type="entry name" value="SAF_PseI/NeuA/NeuB"/>
</dbReference>
<dbReference type="GO" id="GO:0047444">
    <property type="term" value="F:N-acylneuraminate-9-phosphate synthase activity"/>
    <property type="evidence" value="ECO:0007669"/>
    <property type="project" value="TreeGrafter"/>
</dbReference>
<dbReference type="PROSITE" id="PS50844">
    <property type="entry name" value="AFP_LIKE"/>
    <property type="match status" value="1"/>
</dbReference>
<organism evidence="2 3">
    <name type="scientific">Anaerostipes rhamnosivorans</name>
    <dbReference type="NCBI Taxonomy" id="1229621"/>
    <lineage>
        <taxon>Bacteria</taxon>
        <taxon>Bacillati</taxon>
        <taxon>Bacillota</taxon>
        <taxon>Clostridia</taxon>
        <taxon>Lachnospirales</taxon>
        <taxon>Lachnospiraceae</taxon>
        <taxon>Anaerostipes</taxon>
    </lineage>
</organism>
<reference evidence="2 3" key="1">
    <citation type="submission" date="2019-05" db="EMBL/GenBank/DDBJ databases">
        <title>Complete genome sequencing of Anaerostipes rhamnosivorans.</title>
        <authorList>
            <person name="Bui T.P.N."/>
            <person name="de Vos W.M."/>
        </authorList>
    </citation>
    <scope>NUCLEOTIDE SEQUENCE [LARGE SCALE GENOMIC DNA]</scope>
    <source>
        <strain evidence="2 3">1y2</strain>
    </source>
</reference>
<dbReference type="InterPro" id="IPR036732">
    <property type="entry name" value="AFP_Neu5c_C_sf"/>
</dbReference>
<dbReference type="GO" id="GO:0016051">
    <property type="term" value="P:carbohydrate biosynthetic process"/>
    <property type="evidence" value="ECO:0007669"/>
    <property type="project" value="InterPro"/>
</dbReference>
<name>A0A4P8IJZ3_9FIRM</name>
<dbReference type="PANTHER" id="PTHR42966:SF1">
    <property type="entry name" value="SIALIC ACID SYNTHASE"/>
    <property type="match status" value="1"/>
</dbReference>
<evidence type="ECO:0000259" key="1">
    <source>
        <dbReference type="PROSITE" id="PS50844"/>
    </source>
</evidence>
<dbReference type="CDD" id="cd11615">
    <property type="entry name" value="SAF_NeuB_like"/>
    <property type="match status" value="1"/>
</dbReference>
<evidence type="ECO:0000313" key="2">
    <source>
        <dbReference type="EMBL" id="QCP36343.1"/>
    </source>
</evidence>
<feature type="domain" description="AFP-like" evidence="1">
    <location>
        <begin position="299"/>
        <end position="355"/>
    </location>
</feature>
<dbReference type="GO" id="GO:0050462">
    <property type="term" value="F:N-acetylneuraminate synthase activity"/>
    <property type="evidence" value="ECO:0007669"/>
    <property type="project" value="UniProtKB-EC"/>
</dbReference>
<proteinExistence type="predicted"/>
<dbReference type="Pfam" id="PF08666">
    <property type="entry name" value="SAF"/>
    <property type="match status" value="1"/>
</dbReference>
<gene>
    <name evidence="2" type="ORF">AR1Y2_2889</name>
</gene>
<dbReference type="Pfam" id="PF03102">
    <property type="entry name" value="NeuB"/>
    <property type="match status" value="1"/>
</dbReference>
<dbReference type="Gene3D" id="3.90.1210.10">
    <property type="entry name" value="Antifreeze-like/N-acetylneuraminic acid synthase C-terminal domain"/>
    <property type="match status" value="1"/>
</dbReference>
<dbReference type="EC" id="2.5.1.56" evidence="2"/>